<name>A0AAV5UB71_9BILA</name>
<dbReference type="AlphaFoldDB" id="A0AAV5UB71"/>
<dbReference type="Proteomes" id="UP001432027">
    <property type="component" value="Unassembled WGS sequence"/>
</dbReference>
<evidence type="ECO:0000313" key="1">
    <source>
        <dbReference type="EMBL" id="GMT04057.1"/>
    </source>
</evidence>
<proteinExistence type="predicted"/>
<sequence length="74" mass="8717">ENLDHLLIHNLAYPRYLSNDCSDILRQRLPFLGKPLSFSATCTSHVFGFNYMQNEYSVWADKNHVRVTHSFMKK</sequence>
<accession>A0AAV5UB71</accession>
<gene>
    <name evidence="1" type="ORF">PENTCL1PPCAC_26231</name>
</gene>
<organism evidence="1 2">
    <name type="scientific">Pristionchus entomophagus</name>
    <dbReference type="NCBI Taxonomy" id="358040"/>
    <lineage>
        <taxon>Eukaryota</taxon>
        <taxon>Metazoa</taxon>
        <taxon>Ecdysozoa</taxon>
        <taxon>Nematoda</taxon>
        <taxon>Chromadorea</taxon>
        <taxon>Rhabditida</taxon>
        <taxon>Rhabditina</taxon>
        <taxon>Diplogasteromorpha</taxon>
        <taxon>Diplogasteroidea</taxon>
        <taxon>Neodiplogasteridae</taxon>
        <taxon>Pristionchus</taxon>
    </lineage>
</organism>
<dbReference type="EMBL" id="BTSX01000006">
    <property type="protein sequence ID" value="GMT04057.1"/>
    <property type="molecule type" value="Genomic_DNA"/>
</dbReference>
<keyword evidence="2" id="KW-1185">Reference proteome</keyword>
<reference evidence="1" key="1">
    <citation type="submission" date="2023-10" db="EMBL/GenBank/DDBJ databases">
        <title>Genome assembly of Pristionchus species.</title>
        <authorList>
            <person name="Yoshida K."/>
            <person name="Sommer R.J."/>
        </authorList>
    </citation>
    <scope>NUCLEOTIDE SEQUENCE</scope>
    <source>
        <strain evidence="1">RS0144</strain>
    </source>
</reference>
<comment type="caution">
    <text evidence="1">The sequence shown here is derived from an EMBL/GenBank/DDBJ whole genome shotgun (WGS) entry which is preliminary data.</text>
</comment>
<protein>
    <submittedName>
        <fullName evidence="1">Uncharacterized protein</fullName>
    </submittedName>
</protein>
<evidence type="ECO:0000313" key="2">
    <source>
        <dbReference type="Proteomes" id="UP001432027"/>
    </source>
</evidence>
<feature type="non-terminal residue" evidence="1">
    <location>
        <position position="1"/>
    </location>
</feature>